<comment type="subcellular location">
    <subcellularLocation>
        <location evidence="1">Cell inner membrane</location>
    </subcellularLocation>
</comment>
<evidence type="ECO:0000256" key="3">
    <source>
        <dbReference type="ARBA" id="ARBA00022448"/>
    </source>
</evidence>
<gene>
    <name evidence="11" type="ORF">EDC57_2249</name>
</gene>
<keyword evidence="9" id="KW-0472">Membrane</keyword>
<dbReference type="Proteomes" id="UP000276634">
    <property type="component" value="Unassembled WGS sequence"/>
</dbReference>
<dbReference type="NCBIfam" id="TIGR01713">
    <property type="entry name" value="typeII_sec_gspC"/>
    <property type="match status" value="1"/>
</dbReference>
<evidence type="ECO:0000256" key="5">
    <source>
        <dbReference type="ARBA" id="ARBA00022519"/>
    </source>
</evidence>
<keyword evidence="4" id="KW-1003">Cell membrane</keyword>
<dbReference type="GO" id="GO:0015628">
    <property type="term" value="P:protein secretion by the type II secretion system"/>
    <property type="evidence" value="ECO:0007669"/>
    <property type="project" value="InterPro"/>
</dbReference>
<evidence type="ECO:0000313" key="11">
    <source>
        <dbReference type="EMBL" id="ROR29578.1"/>
    </source>
</evidence>
<evidence type="ECO:0000256" key="4">
    <source>
        <dbReference type="ARBA" id="ARBA00022475"/>
    </source>
</evidence>
<name>A0A3N1XTK4_9GAMM</name>
<dbReference type="GO" id="GO:0005886">
    <property type="term" value="C:plasma membrane"/>
    <property type="evidence" value="ECO:0007669"/>
    <property type="project" value="UniProtKB-SubCell"/>
</dbReference>
<evidence type="ECO:0000259" key="10">
    <source>
        <dbReference type="Pfam" id="PF11356"/>
    </source>
</evidence>
<protein>
    <submittedName>
        <fullName evidence="11">Type II secretion system protein C (GspC)</fullName>
    </submittedName>
</protein>
<dbReference type="EMBL" id="RJVI01000003">
    <property type="protein sequence ID" value="ROR29578.1"/>
    <property type="molecule type" value="Genomic_DNA"/>
</dbReference>
<keyword evidence="3" id="KW-0813">Transport</keyword>
<feature type="domain" description="Type II secretion system protein GspC N-terminal" evidence="10">
    <location>
        <begin position="20"/>
        <end position="158"/>
    </location>
</feature>
<dbReference type="InterPro" id="IPR001639">
    <property type="entry name" value="T2SS_protein-GspC"/>
</dbReference>
<keyword evidence="7" id="KW-0653">Protein transport</keyword>
<dbReference type="AlphaFoldDB" id="A0A3N1XTK4"/>
<comment type="caution">
    <text evidence="11">The sequence shown here is derived from an EMBL/GenBank/DDBJ whole genome shotgun (WGS) entry which is preliminary data.</text>
</comment>
<sequence>MTGPVPARLSRTLARTAELVLLAVTAWLLARLTWLLVLPPAPPPVAAADAAPTTARSGDPLALARRIAAAHLMGEAPPAAAPAGPAQAPPPATALRLTLRGVLASGDPAAARAIIADASGEEAPYAPGARLPGDAVLEAVGPDHVLLRRGGRLERLVLAEPEAGAADAAPPPAAAAAAPAGRRSLREYRDALLTDPQSVADAVRVEPVSRDGAFLGFRLRPGRDRTLLARLGLRSSDIITEVNGVRLDSPVRALEVLGTLEGTDTVEVTVLRRGRPERLTVRLDAE</sequence>
<comment type="similarity">
    <text evidence="2">Belongs to the GSP C family.</text>
</comment>
<evidence type="ECO:0000256" key="8">
    <source>
        <dbReference type="ARBA" id="ARBA00022989"/>
    </source>
</evidence>
<evidence type="ECO:0000313" key="12">
    <source>
        <dbReference type="Proteomes" id="UP000276634"/>
    </source>
</evidence>
<dbReference type="Pfam" id="PF11356">
    <property type="entry name" value="T2SSC"/>
    <property type="match status" value="1"/>
</dbReference>
<dbReference type="Gene3D" id="2.30.42.10">
    <property type="match status" value="1"/>
</dbReference>
<accession>A0A3N1XTK4</accession>
<keyword evidence="12" id="KW-1185">Reference proteome</keyword>
<dbReference type="InterPro" id="IPR024961">
    <property type="entry name" value="T2SS_GspC_N"/>
</dbReference>
<dbReference type="RefSeq" id="WP_123401988.1">
    <property type="nucleotide sequence ID" value="NZ_RJVI01000003.1"/>
</dbReference>
<organism evidence="11 12">
    <name type="scientific">Inmirania thermothiophila</name>
    <dbReference type="NCBI Taxonomy" id="1750597"/>
    <lineage>
        <taxon>Bacteria</taxon>
        <taxon>Pseudomonadati</taxon>
        <taxon>Pseudomonadota</taxon>
        <taxon>Gammaproteobacteria</taxon>
        <taxon>Chromatiales</taxon>
        <taxon>Ectothiorhodospiraceae</taxon>
        <taxon>Inmirania</taxon>
    </lineage>
</organism>
<reference evidence="11 12" key="1">
    <citation type="submission" date="2018-11" db="EMBL/GenBank/DDBJ databases">
        <title>Genomic Encyclopedia of Type Strains, Phase IV (KMG-IV): sequencing the most valuable type-strain genomes for metagenomic binning, comparative biology and taxonomic classification.</title>
        <authorList>
            <person name="Goeker M."/>
        </authorList>
    </citation>
    <scope>NUCLEOTIDE SEQUENCE [LARGE SCALE GENOMIC DNA]</scope>
    <source>
        <strain evidence="11 12">DSM 100275</strain>
    </source>
</reference>
<dbReference type="GO" id="GO:0015627">
    <property type="term" value="C:type II protein secretion system complex"/>
    <property type="evidence" value="ECO:0007669"/>
    <property type="project" value="InterPro"/>
</dbReference>
<dbReference type="OrthoDB" id="1491375at2"/>
<evidence type="ECO:0000256" key="9">
    <source>
        <dbReference type="ARBA" id="ARBA00023136"/>
    </source>
</evidence>
<dbReference type="Gene3D" id="2.30.30.830">
    <property type="match status" value="1"/>
</dbReference>
<evidence type="ECO:0000256" key="2">
    <source>
        <dbReference type="ARBA" id="ARBA00007986"/>
    </source>
</evidence>
<keyword evidence="5" id="KW-0997">Cell inner membrane</keyword>
<keyword evidence="8" id="KW-1133">Transmembrane helix</keyword>
<proteinExistence type="inferred from homology"/>
<evidence type="ECO:0000256" key="7">
    <source>
        <dbReference type="ARBA" id="ARBA00022927"/>
    </source>
</evidence>
<evidence type="ECO:0000256" key="1">
    <source>
        <dbReference type="ARBA" id="ARBA00004533"/>
    </source>
</evidence>
<dbReference type="InterPro" id="IPR036034">
    <property type="entry name" value="PDZ_sf"/>
</dbReference>
<dbReference type="SUPFAM" id="SSF50156">
    <property type="entry name" value="PDZ domain-like"/>
    <property type="match status" value="1"/>
</dbReference>
<evidence type="ECO:0000256" key="6">
    <source>
        <dbReference type="ARBA" id="ARBA00022692"/>
    </source>
</evidence>
<keyword evidence="6" id="KW-0812">Transmembrane</keyword>